<dbReference type="GO" id="GO:0080120">
    <property type="term" value="P:CAAX-box protein maturation"/>
    <property type="evidence" value="ECO:0007669"/>
    <property type="project" value="UniProtKB-ARBA"/>
</dbReference>
<feature type="transmembrane region" description="Helical" evidence="2">
    <location>
        <begin position="99"/>
        <end position="120"/>
    </location>
</feature>
<protein>
    <recommendedName>
        <fullName evidence="3">CAAX prenyl protease 2/Lysostaphin resistance protein A-like domain-containing protein</fullName>
    </recommendedName>
</protein>
<proteinExistence type="inferred from homology"/>
<keyword evidence="2" id="KW-0472">Membrane</keyword>
<dbReference type="AlphaFoldDB" id="A0A0R2MX05"/>
<evidence type="ECO:0000259" key="3">
    <source>
        <dbReference type="Pfam" id="PF02517"/>
    </source>
</evidence>
<dbReference type="OrthoDB" id="2661755at2"/>
<evidence type="ECO:0000313" key="5">
    <source>
        <dbReference type="Proteomes" id="UP000050969"/>
    </source>
</evidence>
<dbReference type="RefSeq" id="WP_054777477.1">
    <property type="nucleotide sequence ID" value="NZ_BBBX01000014.1"/>
</dbReference>
<evidence type="ECO:0000256" key="2">
    <source>
        <dbReference type="SAM" id="Phobius"/>
    </source>
</evidence>
<comment type="caution">
    <text evidence="4">The sequence shown here is derived from an EMBL/GenBank/DDBJ whole genome shotgun (WGS) entry which is preliminary data.</text>
</comment>
<dbReference type="Proteomes" id="UP000050969">
    <property type="component" value="Unassembled WGS sequence"/>
</dbReference>
<accession>A0A0R2MX05</accession>
<feature type="transmembrane region" description="Helical" evidence="2">
    <location>
        <begin position="150"/>
        <end position="174"/>
    </location>
</feature>
<gene>
    <name evidence="4" type="ORF">IV56_GL001850</name>
</gene>
<dbReference type="InterPro" id="IPR003675">
    <property type="entry name" value="Rce1/LyrA-like_dom"/>
</dbReference>
<dbReference type="GO" id="GO:0004175">
    <property type="term" value="F:endopeptidase activity"/>
    <property type="evidence" value="ECO:0007669"/>
    <property type="project" value="UniProtKB-ARBA"/>
</dbReference>
<dbReference type="EMBL" id="JQCE01000006">
    <property type="protein sequence ID" value="KRO18053.1"/>
    <property type="molecule type" value="Genomic_DNA"/>
</dbReference>
<keyword evidence="2" id="KW-1133">Transmembrane helix</keyword>
<comment type="similarity">
    <text evidence="1">Belongs to the UPF0177 family.</text>
</comment>
<organism evidence="4 5">
    <name type="scientific">Lacticaseibacillus saniviri JCM 17471 = DSM 24301</name>
    <dbReference type="NCBI Taxonomy" id="1293598"/>
    <lineage>
        <taxon>Bacteria</taxon>
        <taxon>Bacillati</taxon>
        <taxon>Bacillota</taxon>
        <taxon>Bacilli</taxon>
        <taxon>Lactobacillales</taxon>
        <taxon>Lactobacillaceae</taxon>
        <taxon>Lacticaseibacillus</taxon>
    </lineage>
</organism>
<dbReference type="STRING" id="1293598.IV56_GL001850"/>
<keyword evidence="2" id="KW-0812">Transmembrane</keyword>
<feature type="domain" description="CAAX prenyl protease 2/Lysostaphin resistance protein A-like" evidence="3">
    <location>
        <begin position="150"/>
        <end position="245"/>
    </location>
</feature>
<reference evidence="4 5" key="1">
    <citation type="journal article" date="2015" name="Genome Announc.">
        <title>Expanding the biotechnology potential of lactobacilli through comparative genomics of 213 strains and associated genera.</title>
        <authorList>
            <person name="Sun Z."/>
            <person name="Harris H.M."/>
            <person name="McCann A."/>
            <person name="Guo C."/>
            <person name="Argimon S."/>
            <person name="Zhang W."/>
            <person name="Yang X."/>
            <person name="Jeffery I.B."/>
            <person name="Cooney J.C."/>
            <person name="Kagawa T.F."/>
            <person name="Liu W."/>
            <person name="Song Y."/>
            <person name="Salvetti E."/>
            <person name="Wrobel A."/>
            <person name="Rasinkangas P."/>
            <person name="Parkhill J."/>
            <person name="Rea M.C."/>
            <person name="O'Sullivan O."/>
            <person name="Ritari J."/>
            <person name="Douillard F.P."/>
            <person name="Paul Ross R."/>
            <person name="Yang R."/>
            <person name="Briner A.E."/>
            <person name="Felis G.E."/>
            <person name="de Vos W.M."/>
            <person name="Barrangou R."/>
            <person name="Klaenhammer T.R."/>
            <person name="Caufield P.W."/>
            <person name="Cui Y."/>
            <person name="Zhang H."/>
            <person name="O'Toole P.W."/>
        </authorList>
    </citation>
    <scope>NUCLEOTIDE SEQUENCE [LARGE SCALE GENOMIC DNA]</scope>
    <source>
        <strain evidence="4 5">DSM 24301</strain>
    </source>
</reference>
<sequence length="253" mass="28805">MQEQRFFLERRQNRGNMPLVDDAPLSASRLLGLLVGIIVIALVYALPQTWVTNSTPVAMTYVIQFISSVLPLLLFVALFRYGAKESMTKLYKRLKWRDLGFGLVMTILSLIYSTVMGLLLKGQTAPNGAVVAMKGVGESRIVSYFITNEIISILNLMIEELLAVSFFLVLSALVMQHMHASRNAGIWWGLIGSMIFFGMIHFVAYDWHILQMLLVIGVGRIFDTGMYIRTKNIWISYIFHFLWDSILFFTSVF</sequence>
<evidence type="ECO:0000313" key="4">
    <source>
        <dbReference type="EMBL" id="KRO18053.1"/>
    </source>
</evidence>
<dbReference type="PATRIC" id="fig|1293598.4.peg.1926"/>
<name>A0A0R2MX05_9LACO</name>
<feature type="transmembrane region" description="Helical" evidence="2">
    <location>
        <begin position="186"/>
        <end position="203"/>
    </location>
</feature>
<feature type="transmembrane region" description="Helical" evidence="2">
    <location>
        <begin position="58"/>
        <end position="79"/>
    </location>
</feature>
<dbReference type="Pfam" id="PF02517">
    <property type="entry name" value="Rce1-like"/>
    <property type="match status" value="1"/>
</dbReference>
<evidence type="ECO:0000256" key="1">
    <source>
        <dbReference type="ARBA" id="ARBA00009067"/>
    </source>
</evidence>
<feature type="transmembrane region" description="Helical" evidence="2">
    <location>
        <begin position="27"/>
        <end position="46"/>
    </location>
</feature>
<keyword evidence="5" id="KW-1185">Reference proteome</keyword>
<feature type="transmembrane region" description="Helical" evidence="2">
    <location>
        <begin position="234"/>
        <end position="252"/>
    </location>
</feature>